<gene>
    <name evidence="1" type="ORF">CHF27_013745</name>
</gene>
<feature type="non-terminal residue" evidence="1">
    <location>
        <position position="62"/>
    </location>
</feature>
<name>A0A371IPJ0_9FIRM</name>
<dbReference type="RefSeq" id="WP_115976362.1">
    <property type="nucleotide sequence ID" value="NZ_NOJZ02000078.1"/>
</dbReference>
<comment type="caution">
    <text evidence="1">The sequence shown here is derived from an EMBL/GenBank/DDBJ whole genome shotgun (WGS) entry which is preliminary data.</text>
</comment>
<dbReference type="EMBL" id="NOJZ02000078">
    <property type="protein sequence ID" value="RDY22392.1"/>
    <property type="molecule type" value="Genomic_DNA"/>
</dbReference>
<sequence>MNKDKFNNLDVMEQVEYINSLLENKRSLTSISKDLSIGRSTISERFKKIGYKYNKQLNQYIK</sequence>
<organism evidence="1 2">
    <name type="scientific">Romboutsia maritimum</name>
    <dbReference type="NCBI Taxonomy" id="2020948"/>
    <lineage>
        <taxon>Bacteria</taxon>
        <taxon>Bacillati</taxon>
        <taxon>Bacillota</taxon>
        <taxon>Clostridia</taxon>
        <taxon>Peptostreptococcales</taxon>
        <taxon>Peptostreptococcaceae</taxon>
        <taxon>Romboutsia</taxon>
    </lineage>
</organism>
<keyword evidence="2" id="KW-1185">Reference proteome</keyword>
<accession>A0A371IPJ0</accession>
<dbReference type="InterPro" id="IPR025346">
    <property type="entry name" value="DUF4250"/>
</dbReference>
<dbReference type="Proteomes" id="UP000243494">
    <property type="component" value="Unassembled WGS sequence"/>
</dbReference>
<dbReference type="AlphaFoldDB" id="A0A371IPJ0"/>
<evidence type="ECO:0000313" key="1">
    <source>
        <dbReference type="EMBL" id="RDY22392.1"/>
    </source>
</evidence>
<reference evidence="1 2" key="1">
    <citation type="journal article" date="2017" name="Genome Announc.">
        <title>Draft Genome Sequence of Romboutsia maritimum sp. nov. Strain CCRI-22766(T), Isolated from Coastal Estuarine Mud.</title>
        <authorList>
            <person name="Maheux A.F."/>
            <person name="Boudreau D.K."/>
            <person name="Berube E."/>
            <person name="Boissinot M."/>
            <person name="Raymond F."/>
            <person name="Brodeur S."/>
            <person name="Corbeil J."/>
            <person name="Brightwell G."/>
            <person name="Broda D."/>
            <person name="Omar R.F."/>
            <person name="Bergeron M.G."/>
        </authorList>
    </citation>
    <scope>NUCLEOTIDE SEQUENCE [LARGE SCALE GENOMIC DNA]</scope>
    <source>
        <strain evidence="1 2">CCRI-22766</strain>
    </source>
</reference>
<dbReference type="OrthoDB" id="1752956at2"/>
<protein>
    <submittedName>
        <fullName evidence="1">DUF4250 domain-containing protein</fullName>
    </submittedName>
</protein>
<dbReference type="Pfam" id="PF14056">
    <property type="entry name" value="DUF4250"/>
    <property type="match status" value="1"/>
</dbReference>
<evidence type="ECO:0000313" key="2">
    <source>
        <dbReference type="Proteomes" id="UP000243494"/>
    </source>
</evidence>
<proteinExistence type="predicted"/>